<dbReference type="GO" id="GO:0046872">
    <property type="term" value="F:metal ion binding"/>
    <property type="evidence" value="ECO:0007669"/>
    <property type="project" value="UniProtKB-KW"/>
</dbReference>
<dbReference type="NCBIfam" id="TIGR01574">
    <property type="entry name" value="miaB-methiolase"/>
    <property type="match status" value="1"/>
</dbReference>
<name>A0A949WY65_9CLOT</name>
<feature type="binding site" evidence="11">
    <location>
        <position position="181"/>
    </location>
    <ligand>
        <name>[4Fe-4S] cluster</name>
        <dbReference type="ChEBI" id="CHEBI:49883"/>
        <label>2</label>
        <note>4Fe-4S-S-AdoMet</note>
    </ligand>
</feature>
<reference evidence="15" key="1">
    <citation type="submission" date="2020-12" db="EMBL/GenBank/DDBJ databases">
        <title>Clostridium thailandense sp. nov., a novel acetogenic bacterium isolated from peat land soil in Thailand.</title>
        <authorList>
            <person name="Chaikitkaew S."/>
            <person name="Birkeland N.K."/>
        </authorList>
    </citation>
    <scope>NUCLEOTIDE SEQUENCE</scope>
    <source>
        <strain evidence="15">PL3</strain>
    </source>
</reference>
<dbReference type="GO" id="GO:0035597">
    <property type="term" value="F:tRNA-2-methylthio-N(6)-dimethylallyladenosine(37) synthase activity"/>
    <property type="evidence" value="ECO:0007669"/>
    <property type="project" value="UniProtKB-EC"/>
</dbReference>
<dbReference type="EMBL" id="JAEEGC010000205">
    <property type="protein sequence ID" value="MBV7276757.1"/>
    <property type="molecule type" value="Genomic_DNA"/>
</dbReference>
<comment type="cofactor">
    <cofactor evidence="11">
        <name>[4Fe-4S] cluster</name>
        <dbReference type="ChEBI" id="CHEBI:49883"/>
    </cofactor>
    <text evidence="11">Binds 2 [4Fe-4S] clusters. One cluster is coordinated with 3 cysteines and an exchangeable S-adenosyl-L-methionine.</text>
</comment>
<comment type="subcellular location">
    <subcellularLocation>
        <location evidence="11">Cytoplasm</location>
    </subcellularLocation>
</comment>
<gene>
    <name evidence="11 15" type="primary">miaB</name>
    <name evidence="15" type="ORF">I6U48_28190</name>
</gene>
<evidence type="ECO:0000256" key="5">
    <source>
        <dbReference type="ARBA" id="ARBA00022691"/>
    </source>
</evidence>
<dbReference type="Proteomes" id="UP000694308">
    <property type="component" value="Unassembled WGS sequence"/>
</dbReference>
<keyword evidence="3 11" id="KW-0963">Cytoplasm</keyword>
<evidence type="ECO:0000256" key="2">
    <source>
        <dbReference type="ARBA" id="ARBA00022485"/>
    </source>
</evidence>
<dbReference type="SFLD" id="SFLDF00273">
    <property type="entry name" value="(dimethylallyl)adenosine_tRNA"/>
    <property type="match status" value="1"/>
</dbReference>
<feature type="domain" description="Radical SAM core" evidence="14">
    <location>
        <begin position="163"/>
        <end position="394"/>
    </location>
</feature>
<feature type="domain" description="TRAM" evidence="12">
    <location>
        <begin position="396"/>
        <end position="459"/>
    </location>
</feature>
<evidence type="ECO:0000259" key="12">
    <source>
        <dbReference type="PROSITE" id="PS50926"/>
    </source>
</evidence>
<protein>
    <recommendedName>
        <fullName evidence="10 11">tRNA-2-methylthio-N(6)-dimethylallyladenosine synthase</fullName>
        <ecNumber evidence="10 11">2.8.4.3</ecNumber>
    </recommendedName>
    <alternativeName>
        <fullName evidence="11">(Dimethylallyl)adenosine tRNA methylthiotransferase MiaB</fullName>
    </alternativeName>
    <alternativeName>
        <fullName evidence="11">tRNA-i(6)A37 methylthiotransferase</fullName>
    </alternativeName>
</protein>
<dbReference type="InterPro" id="IPR006463">
    <property type="entry name" value="MiaB_methiolase"/>
</dbReference>
<dbReference type="InterPro" id="IPR006638">
    <property type="entry name" value="Elp3/MiaA/NifB-like_rSAM"/>
</dbReference>
<dbReference type="GO" id="GO:0005829">
    <property type="term" value="C:cytosol"/>
    <property type="evidence" value="ECO:0007669"/>
    <property type="project" value="TreeGrafter"/>
</dbReference>
<dbReference type="PROSITE" id="PS51918">
    <property type="entry name" value="RADICAL_SAM"/>
    <property type="match status" value="1"/>
</dbReference>
<evidence type="ECO:0000256" key="6">
    <source>
        <dbReference type="ARBA" id="ARBA00022694"/>
    </source>
</evidence>
<dbReference type="RefSeq" id="WP_218323837.1">
    <property type="nucleotide sequence ID" value="NZ_JAEEGC010000205.1"/>
</dbReference>
<dbReference type="SMART" id="SM00729">
    <property type="entry name" value="Elp3"/>
    <property type="match status" value="1"/>
</dbReference>
<dbReference type="InterPro" id="IPR007197">
    <property type="entry name" value="rSAM"/>
</dbReference>
<keyword evidence="7 11" id="KW-0479">Metal-binding</keyword>
<sequence>MNNYKKINFKINKNIEGSEGKKHFYLETWGCQMNEEDSEKLSGMLKKTGYIRTNNKHNADLIIFNTCCVRENAELKVYGNLGALKKLKEKNSELIIAVCGCMMQQKDMAESIIKKFPFVDIIFGTHNAYKFPEYLNRVKQEGKSVIEIQDKEEGIVEGIPVDRESSIKAFVTIMYGCNNFCTYCIVPYVRGRERSRKPEDIEKEISDLVSKGYKEITLLGQNVNSYGKDLEPKMTFAQLLRQINTIEGLERVRFMTSHPKDLTQDVIDAIAECDKLCEYIHLPVQSGSSNILKKMNRIYTKEQYLELIERIRKAIPNVAISTDIIVGFPGETEEDFEETLDLARKVQYDSAFTFIYSKRKGTPADEMEDQIDDDVKHNRFNRLVEVINASSAIKNKEYEGREVEVLVEGLSKNDDEKLMGRTRTGKLVNFTGEKDSIGNLVNVKITKANSFSLVGEQIG</sequence>
<keyword evidence="9 11" id="KW-0411">Iron-sulfur</keyword>
<keyword evidence="6 11" id="KW-0819">tRNA processing</keyword>
<feature type="binding site" evidence="11">
    <location>
        <position position="184"/>
    </location>
    <ligand>
        <name>[4Fe-4S] cluster</name>
        <dbReference type="ChEBI" id="CHEBI:49883"/>
        <label>2</label>
        <note>4Fe-4S-S-AdoMet</note>
    </ligand>
</feature>
<dbReference type="EC" id="2.8.4.3" evidence="10 11"/>
<evidence type="ECO:0000313" key="16">
    <source>
        <dbReference type="Proteomes" id="UP000694308"/>
    </source>
</evidence>
<feature type="binding site" evidence="11">
    <location>
        <position position="177"/>
    </location>
    <ligand>
        <name>[4Fe-4S] cluster</name>
        <dbReference type="ChEBI" id="CHEBI:49883"/>
        <label>2</label>
        <note>4Fe-4S-S-AdoMet</note>
    </ligand>
</feature>
<feature type="binding site" evidence="11">
    <location>
        <position position="101"/>
    </location>
    <ligand>
        <name>[4Fe-4S] cluster</name>
        <dbReference type="ChEBI" id="CHEBI:49883"/>
        <label>1</label>
    </ligand>
</feature>
<dbReference type="GO" id="GO:0051539">
    <property type="term" value="F:4 iron, 4 sulfur cluster binding"/>
    <property type="evidence" value="ECO:0007669"/>
    <property type="project" value="UniProtKB-UniRule"/>
</dbReference>
<dbReference type="SFLD" id="SFLDG01082">
    <property type="entry name" value="B12-binding_domain_containing"/>
    <property type="match status" value="1"/>
</dbReference>
<comment type="catalytic activity">
    <reaction evidence="11">
        <text>N(6)-dimethylallyladenosine(37) in tRNA + (sulfur carrier)-SH + AH2 + 2 S-adenosyl-L-methionine = 2-methylsulfanyl-N(6)-dimethylallyladenosine(37) in tRNA + (sulfur carrier)-H + 5'-deoxyadenosine + L-methionine + A + S-adenosyl-L-homocysteine + 2 H(+)</text>
        <dbReference type="Rhea" id="RHEA:37067"/>
        <dbReference type="Rhea" id="RHEA-COMP:10375"/>
        <dbReference type="Rhea" id="RHEA-COMP:10376"/>
        <dbReference type="Rhea" id="RHEA-COMP:14737"/>
        <dbReference type="Rhea" id="RHEA-COMP:14739"/>
        <dbReference type="ChEBI" id="CHEBI:13193"/>
        <dbReference type="ChEBI" id="CHEBI:15378"/>
        <dbReference type="ChEBI" id="CHEBI:17319"/>
        <dbReference type="ChEBI" id="CHEBI:17499"/>
        <dbReference type="ChEBI" id="CHEBI:29917"/>
        <dbReference type="ChEBI" id="CHEBI:57844"/>
        <dbReference type="ChEBI" id="CHEBI:57856"/>
        <dbReference type="ChEBI" id="CHEBI:59789"/>
        <dbReference type="ChEBI" id="CHEBI:64428"/>
        <dbReference type="ChEBI" id="CHEBI:74415"/>
        <dbReference type="ChEBI" id="CHEBI:74417"/>
        <dbReference type="EC" id="2.8.4.3"/>
    </reaction>
</comment>
<evidence type="ECO:0000256" key="4">
    <source>
        <dbReference type="ARBA" id="ARBA00022679"/>
    </source>
</evidence>
<dbReference type="PANTHER" id="PTHR43020:SF2">
    <property type="entry name" value="MITOCHONDRIAL TRNA METHYLTHIOTRANSFERASE CDK5RAP1"/>
    <property type="match status" value="1"/>
</dbReference>
<dbReference type="InterPro" id="IPR005839">
    <property type="entry name" value="Methylthiotransferase"/>
</dbReference>
<keyword evidence="4 11" id="KW-0808">Transferase</keyword>
<evidence type="ECO:0000313" key="15">
    <source>
        <dbReference type="EMBL" id="MBV7276757.1"/>
    </source>
</evidence>
<keyword evidence="2 11" id="KW-0004">4Fe-4S</keyword>
<comment type="function">
    <text evidence="1 11">Catalyzes the methylthiolation of N6-(dimethylallyl)adenosine (i(6)A), leading to the formation of 2-methylthio-N6-(dimethylallyl)adenosine (ms(2)i(6)A) at position 37 in tRNAs that read codons beginning with uridine.</text>
</comment>
<feature type="domain" description="MTTase N-terminal" evidence="13">
    <location>
        <begin position="22"/>
        <end position="140"/>
    </location>
</feature>
<keyword evidence="8 11" id="KW-0408">Iron</keyword>
<evidence type="ECO:0000259" key="13">
    <source>
        <dbReference type="PROSITE" id="PS51449"/>
    </source>
</evidence>
<dbReference type="PROSITE" id="PS50926">
    <property type="entry name" value="TRAM"/>
    <property type="match status" value="1"/>
</dbReference>
<evidence type="ECO:0000256" key="7">
    <source>
        <dbReference type="ARBA" id="ARBA00022723"/>
    </source>
</evidence>
<evidence type="ECO:0000259" key="14">
    <source>
        <dbReference type="PROSITE" id="PS51918"/>
    </source>
</evidence>
<organism evidence="15 16">
    <name type="scientific">Clostridium thailandense</name>
    <dbReference type="NCBI Taxonomy" id="2794346"/>
    <lineage>
        <taxon>Bacteria</taxon>
        <taxon>Bacillati</taxon>
        <taxon>Bacillota</taxon>
        <taxon>Clostridia</taxon>
        <taxon>Eubacteriales</taxon>
        <taxon>Clostridiaceae</taxon>
        <taxon>Clostridium</taxon>
    </lineage>
</organism>
<dbReference type="PROSITE" id="PS51449">
    <property type="entry name" value="MTTASE_N"/>
    <property type="match status" value="1"/>
</dbReference>
<dbReference type="PROSITE" id="PS01278">
    <property type="entry name" value="MTTASE_RADICAL"/>
    <property type="match status" value="1"/>
</dbReference>
<dbReference type="NCBIfam" id="TIGR00089">
    <property type="entry name" value="MiaB/RimO family radical SAM methylthiotransferase"/>
    <property type="match status" value="1"/>
</dbReference>
<dbReference type="SFLD" id="SFLDG01061">
    <property type="entry name" value="methylthiotransferase"/>
    <property type="match status" value="1"/>
</dbReference>
<dbReference type="Pfam" id="PF01938">
    <property type="entry name" value="TRAM"/>
    <property type="match status" value="1"/>
</dbReference>
<dbReference type="InterPro" id="IPR002792">
    <property type="entry name" value="TRAM_dom"/>
</dbReference>
<dbReference type="SFLD" id="SFLDS00029">
    <property type="entry name" value="Radical_SAM"/>
    <property type="match status" value="1"/>
</dbReference>
<dbReference type="CDD" id="cd01335">
    <property type="entry name" value="Radical_SAM"/>
    <property type="match status" value="1"/>
</dbReference>
<dbReference type="Pfam" id="PF00919">
    <property type="entry name" value="UPF0004"/>
    <property type="match status" value="1"/>
</dbReference>
<accession>A0A949WY65</accession>
<feature type="binding site" evidence="11">
    <location>
        <position position="31"/>
    </location>
    <ligand>
        <name>[4Fe-4S] cluster</name>
        <dbReference type="ChEBI" id="CHEBI:49883"/>
        <label>1</label>
    </ligand>
</feature>
<evidence type="ECO:0000256" key="8">
    <source>
        <dbReference type="ARBA" id="ARBA00023004"/>
    </source>
</evidence>
<dbReference type="AlphaFoldDB" id="A0A949WY65"/>
<dbReference type="InterPro" id="IPR013848">
    <property type="entry name" value="Methylthiotransferase_N"/>
</dbReference>
<dbReference type="InterPro" id="IPR020612">
    <property type="entry name" value="Methylthiotransferase_CS"/>
</dbReference>
<dbReference type="FunFam" id="3.80.30.20:FF:000001">
    <property type="entry name" value="tRNA-2-methylthio-N(6)-dimethylallyladenosine synthase 2"/>
    <property type="match status" value="1"/>
</dbReference>
<comment type="similarity">
    <text evidence="11">Belongs to the methylthiotransferase family. MiaB subfamily.</text>
</comment>
<dbReference type="FunFam" id="3.40.50.12160:FF:000006">
    <property type="entry name" value="tRNA-2-methylthio-N(6)-dimethylallyladenosine synthase"/>
    <property type="match status" value="1"/>
</dbReference>
<dbReference type="HAMAP" id="MF_01864">
    <property type="entry name" value="tRNA_metthiotr_MiaB"/>
    <property type="match status" value="1"/>
</dbReference>
<evidence type="ECO:0000256" key="11">
    <source>
        <dbReference type="HAMAP-Rule" id="MF_01864"/>
    </source>
</evidence>
<evidence type="ECO:0000256" key="1">
    <source>
        <dbReference type="ARBA" id="ARBA00003234"/>
    </source>
</evidence>
<keyword evidence="16" id="KW-1185">Reference proteome</keyword>
<dbReference type="Pfam" id="PF04055">
    <property type="entry name" value="Radical_SAM"/>
    <property type="match status" value="1"/>
</dbReference>
<evidence type="ECO:0000256" key="9">
    <source>
        <dbReference type="ARBA" id="ARBA00023014"/>
    </source>
</evidence>
<keyword evidence="5 11" id="KW-0949">S-adenosyl-L-methionine</keyword>
<proteinExistence type="inferred from homology"/>
<evidence type="ECO:0000256" key="3">
    <source>
        <dbReference type="ARBA" id="ARBA00022490"/>
    </source>
</evidence>
<feature type="binding site" evidence="11">
    <location>
        <position position="67"/>
    </location>
    <ligand>
        <name>[4Fe-4S] cluster</name>
        <dbReference type="ChEBI" id="CHEBI:49883"/>
        <label>1</label>
    </ligand>
</feature>
<dbReference type="PANTHER" id="PTHR43020">
    <property type="entry name" value="CDK5 REGULATORY SUBUNIT-ASSOCIATED PROTEIN 1"/>
    <property type="match status" value="1"/>
</dbReference>
<comment type="caution">
    <text evidence="15">The sequence shown here is derived from an EMBL/GenBank/DDBJ whole genome shotgun (WGS) entry which is preliminary data.</text>
</comment>
<comment type="subunit">
    <text evidence="11">Monomer.</text>
</comment>
<evidence type="ECO:0000256" key="10">
    <source>
        <dbReference type="ARBA" id="ARBA00033765"/>
    </source>
</evidence>